<feature type="compositionally biased region" description="Low complexity" evidence="10">
    <location>
        <begin position="592"/>
        <end position="602"/>
    </location>
</feature>
<dbReference type="PROSITE" id="PS00107">
    <property type="entry name" value="PROTEIN_KINASE_ATP"/>
    <property type="match status" value="1"/>
</dbReference>
<dbReference type="Gene3D" id="3.30.200.20">
    <property type="entry name" value="Phosphorylase Kinase, domain 1"/>
    <property type="match status" value="1"/>
</dbReference>
<evidence type="ECO:0000256" key="8">
    <source>
        <dbReference type="ARBA" id="ARBA00048679"/>
    </source>
</evidence>
<dbReference type="AlphaFoldDB" id="A0A660LBN4"/>
<dbReference type="FunFam" id="3.30.200.20:FF:000035">
    <property type="entry name" value="Serine/threonine protein kinase Stk1"/>
    <property type="match status" value="1"/>
</dbReference>
<dbReference type="EC" id="2.7.11.1" evidence="1"/>
<evidence type="ECO:0000256" key="9">
    <source>
        <dbReference type="PROSITE-ProRule" id="PRU10141"/>
    </source>
</evidence>
<keyword evidence="5 14" id="KW-0418">Kinase</keyword>
<dbReference type="Pfam" id="PF00069">
    <property type="entry name" value="Pkinase"/>
    <property type="match status" value="1"/>
</dbReference>
<keyword evidence="15" id="KW-1185">Reference proteome</keyword>
<keyword evidence="11" id="KW-1133">Transmembrane helix</keyword>
<evidence type="ECO:0000256" key="7">
    <source>
        <dbReference type="ARBA" id="ARBA00047899"/>
    </source>
</evidence>
<dbReference type="InterPro" id="IPR008271">
    <property type="entry name" value="Ser/Thr_kinase_AS"/>
</dbReference>
<dbReference type="GO" id="GO:0045717">
    <property type="term" value="P:negative regulation of fatty acid biosynthetic process"/>
    <property type="evidence" value="ECO:0007669"/>
    <property type="project" value="UniProtKB-ARBA"/>
</dbReference>
<keyword evidence="11" id="KW-0472">Membrane</keyword>
<evidence type="ECO:0000313" key="14">
    <source>
        <dbReference type="EMBL" id="RKQ92422.1"/>
    </source>
</evidence>
<dbReference type="Proteomes" id="UP000278962">
    <property type="component" value="Unassembled WGS sequence"/>
</dbReference>
<dbReference type="CDD" id="cd14014">
    <property type="entry name" value="STKc_PknB_like"/>
    <property type="match status" value="1"/>
</dbReference>
<dbReference type="GO" id="GO:0005524">
    <property type="term" value="F:ATP binding"/>
    <property type="evidence" value="ECO:0007669"/>
    <property type="project" value="UniProtKB-UniRule"/>
</dbReference>
<evidence type="ECO:0000256" key="10">
    <source>
        <dbReference type="SAM" id="MobiDB-lite"/>
    </source>
</evidence>
<protein>
    <recommendedName>
        <fullName evidence="1">non-specific serine/threonine protein kinase</fullName>
        <ecNumber evidence="1">2.7.11.1</ecNumber>
    </recommendedName>
</protein>
<dbReference type="RefSeq" id="WP_121250119.1">
    <property type="nucleotide sequence ID" value="NZ_RBIL01000001.1"/>
</dbReference>
<gene>
    <name evidence="14" type="ORF">C8N24_2268</name>
</gene>
<dbReference type="SMART" id="SM00740">
    <property type="entry name" value="PASTA"/>
    <property type="match status" value="4"/>
</dbReference>
<feature type="domain" description="PASTA" evidence="13">
    <location>
        <begin position="458"/>
        <end position="523"/>
    </location>
</feature>
<evidence type="ECO:0000259" key="13">
    <source>
        <dbReference type="PROSITE" id="PS51178"/>
    </source>
</evidence>
<evidence type="ECO:0000259" key="12">
    <source>
        <dbReference type="PROSITE" id="PS50011"/>
    </source>
</evidence>
<name>A0A660LBN4_9ACTN</name>
<dbReference type="EMBL" id="RBIL01000001">
    <property type="protein sequence ID" value="RKQ92422.1"/>
    <property type="molecule type" value="Genomic_DNA"/>
</dbReference>
<proteinExistence type="predicted"/>
<dbReference type="PANTHER" id="PTHR43289">
    <property type="entry name" value="MITOGEN-ACTIVATED PROTEIN KINASE KINASE KINASE 20-RELATED"/>
    <property type="match status" value="1"/>
</dbReference>
<feature type="region of interest" description="Disordered" evidence="10">
    <location>
        <begin position="428"/>
        <end position="447"/>
    </location>
</feature>
<evidence type="ECO:0000256" key="3">
    <source>
        <dbReference type="ARBA" id="ARBA00022679"/>
    </source>
</evidence>
<dbReference type="PROSITE" id="PS00108">
    <property type="entry name" value="PROTEIN_KINASE_ST"/>
    <property type="match status" value="1"/>
</dbReference>
<dbReference type="InterPro" id="IPR011009">
    <property type="entry name" value="Kinase-like_dom_sf"/>
</dbReference>
<dbReference type="SMART" id="SM00220">
    <property type="entry name" value="S_TKc"/>
    <property type="match status" value="1"/>
</dbReference>
<dbReference type="CDD" id="cd06577">
    <property type="entry name" value="PASTA_pknB"/>
    <property type="match status" value="4"/>
</dbReference>
<dbReference type="SUPFAM" id="SSF56112">
    <property type="entry name" value="Protein kinase-like (PK-like)"/>
    <property type="match status" value="1"/>
</dbReference>
<dbReference type="GO" id="GO:0004674">
    <property type="term" value="F:protein serine/threonine kinase activity"/>
    <property type="evidence" value="ECO:0007669"/>
    <property type="project" value="UniProtKB-KW"/>
</dbReference>
<dbReference type="InterPro" id="IPR017441">
    <property type="entry name" value="Protein_kinase_ATP_BS"/>
</dbReference>
<dbReference type="Pfam" id="PF03793">
    <property type="entry name" value="PASTA"/>
    <property type="match status" value="4"/>
</dbReference>
<keyword evidence="4 9" id="KW-0547">Nucleotide-binding</keyword>
<feature type="domain" description="Protein kinase" evidence="12">
    <location>
        <begin position="13"/>
        <end position="276"/>
    </location>
</feature>
<evidence type="ECO:0000256" key="4">
    <source>
        <dbReference type="ARBA" id="ARBA00022741"/>
    </source>
</evidence>
<feature type="compositionally biased region" description="Polar residues" evidence="10">
    <location>
        <begin position="501"/>
        <end position="510"/>
    </location>
</feature>
<keyword evidence="6 9" id="KW-0067">ATP-binding</keyword>
<dbReference type="PROSITE" id="PS50011">
    <property type="entry name" value="PROTEIN_KINASE_DOM"/>
    <property type="match status" value="1"/>
</dbReference>
<evidence type="ECO:0000256" key="2">
    <source>
        <dbReference type="ARBA" id="ARBA00022527"/>
    </source>
</evidence>
<dbReference type="PROSITE" id="PS51178">
    <property type="entry name" value="PASTA"/>
    <property type="match status" value="4"/>
</dbReference>
<feature type="domain" description="PASTA" evidence="13">
    <location>
        <begin position="525"/>
        <end position="590"/>
    </location>
</feature>
<comment type="caution">
    <text evidence="14">The sequence shown here is derived from an EMBL/GenBank/DDBJ whole genome shotgun (WGS) entry which is preliminary data.</text>
</comment>
<feature type="region of interest" description="Disordered" evidence="10">
    <location>
        <begin position="478"/>
        <end position="510"/>
    </location>
</feature>
<dbReference type="Gene3D" id="3.30.10.20">
    <property type="match status" value="4"/>
</dbReference>
<comment type="catalytic activity">
    <reaction evidence="8">
        <text>L-seryl-[protein] + ATP = O-phospho-L-seryl-[protein] + ADP + H(+)</text>
        <dbReference type="Rhea" id="RHEA:17989"/>
        <dbReference type="Rhea" id="RHEA-COMP:9863"/>
        <dbReference type="Rhea" id="RHEA-COMP:11604"/>
        <dbReference type="ChEBI" id="CHEBI:15378"/>
        <dbReference type="ChEBI" id="CHEBI:29999"/>
        <dbReference type="ChEBI" id="CHEBI:30616"/>
        <dbReference type="ChEBI" id="CHEBI:83421"/>
        <dbReference type="ChEBI" id="CHEBI:456216"/>
        <dbReference type="EC" id="2.7.11.1"/>
    </reaction>
</comment>
<feature type="domain" description="PASTA" evidence="13">
    <location>
        <begin position="391"/>
        <end position="457"/>
    </location>
</feature>
<dbReference type="Gene3D" id="1.10.510.10">
    <property type="entry name" value="Transferase(Phosphotransferase) domain 1"/>
    <property type="match status" value="1"/>
</dbReference>
<feature type="transmembrane region" description="Helical" evidence="11">
    <location>
        <begin position="301"/>
        <end position="323"/>
    </location>
</feature>
<evidence type="ECO:0000256" key="6">
    <source>
        <dbReference type="ARBA" id="ARBA00022840"/>
    </source>
</evidence>
<evidence type="ECO:0000256" key="11">
    <source>
        <dbReference type="SAM" id="Phobius"/>
    </source>
</evidence>
<feature type="region of interest" description="Disordered" evidence="10">
    <location>
        <begin position="563"/>
        <end position="602"/>
    </location>
</feature>
<dbReference type="FunFam" id="1.10.510.10:FF:000021">
    <property type="entry name" value="Serine/threonine protein kinase"/>
    <property type="match status" value="1"/>
</dbReference>
<keyword evidence="2" id="KW-0723">Serine/threonine-protein kinase</keyword>
<accession>A0A660LBN4</accession>
<comment type="catalytic activity">
    <reaction evidence="7">
        <text>L-threonyl-[protein] + ATP = O-phospho-L-threonyl-[protein] + ADP + H(+)</text>
        <dbReference type="Rhea" id="RHEA:46608"/>
        <dbReference type="Rhea" id="RHEA-COMP:11060"/>
        <dbReference type="Rhea" id="RHEA-COMP:11605"/>
        <dbReference type="ChEBI" id="CHEBI:15378"/>
        <dbReference type="ChEBI" id="CHEBI:30013"/>
        <dbReference type="ChEBI" id="CHEBI:30616"/>
        <dbReference type="ChEBI" id="CHEBI:61977"/>
        <dbReference type="ChEBI" id="CHEBI:456216"/>
        <dbReference type="EC" id="2.7.11.1"/>
    </reaction>
</comment>
<feature type="binding site" evidence="9">
    <location>
        <position position="42"/>
    </location>
    <ligand>
        <name>ATP</name>
        <dbReference type="ChEBI" id="CHEBI:30616"/>
    </ligand>
</feature>
<keyword evidence="3" id="KW-0808">Transferase</keyword>
<feature type="compositionally biased region" description="Polar residues" evidence="10">
    <location>
        <begin position="435"/>
        <end position="447"/>
    </location>
</feature>
<evidence type="ECO:0000256" key="5">
    <source>
        <dbReference type="ARBA" id="ARBA00022777"/>
    </source>
</evidence>
<reference evidence="14 15" key="1">
    <citation type="submission" date="2018-10" db="EMBL/GenBank/DDBJ databases">
        <title>Genomic Encyclopedia of Archaeal and Bacterial Type Strains, Phase II (KMG-II): from individual species to whole genera.</title>
        <authorList>
            <person name="Goeker M."/>
        </authorList>
    </citation>
    <scope>NUCLEOTIDE SEQUENCE [LARGE SCALE GENOMIC DNA]</scope>
    <source>
        <strain evidence="14 15">DSM 14954</strain>
    </source>
</reference>
<sequence>MIIARDTMIDGRYRAMKRLGAGGMAEVWCAEDEVLGRRVAVKLLGGRYATDPEFHERFRREAQAAAGLTHPNIVGIFDRSEWEGTPYIAMELVDGQTLKELVTERGPLPPHIAVGLVEQVLRALAYAHRRGIVHRDIKPQNVILDPEGEAKVADFGIARAGNSEMTQTGAIVGTVQYLSPEQANGHPVDRRSDLYSAGIVLYELLTGHVPFDGEAPVSIALKHVNERPVPPGQLRPGIPPALEAVVLRALEKDPNLRFQSAEEFIAALEQARHAPTRRIVAEPPPVVVDPYVEEEVERSRWWLWALGLLVIAALAVGAFFLFAGGEKVTVPNLVGRNADDAIAILQRRGLEPDIENVVSDEVKRDEVISQNPEAGSEVREGAAVEIRVSAGREQVTVPAVVGTSQEEAEQALEAAGFKPKVERAYSDSVPEGDVISSSPEQGRSVSKGRTITLTVSRGREGVTVPGLVGNTREGAEQALQSAGLSADVTERESSEPPGTVLEQNPANGTTVAPGSTVALVVAKERPQIPDVTTDNPTAEEATQALEDAGYKVKTVERQGDPALVGRVIGQSPAAGTRRSTGGTVTIAVVPDPNATPTATPTP</sequence>
<organism evidence="14 15">
    <name type="scientific">Solirubrobacter pauli</name>
    <dbReference type="NCBI Taxonomy" id="166793"/>
    <lineage>
        <taxon>Bacteria</taxon>
        <taxon>Bacillati</taxon>
        <taxon>Actinomycetota</taxon>
        <taxon>Thermoleophilia</taxon>
        <taxon>Solirubrobacterales</taxon>
        <taxon>Solirubrobacteraceae</taxon>
        <taxon>Solirubrobacter</taxon>
    </lineage>
</organism>
<evidence type="ECO:0000313" key="15">
    <source>
        <dbReference type="Proteomes" id="UP000278962"/>
    </source>
</evidence>
<evidence type="ECO:0000256" key="1">
    <source>
        <dbReference type="ARBA" id="ARBA00012513"/>
    </source>
</evidence>
<keyword evidence="11" id="KW-0812">Transmembrane</keyword>
<dbReference type="InterPro" id="IPR005543">
    <property type="entry name" value="PASTA_dom"/>
</dbReference>
<dbReference type="PANTHER" id="PTHR43289:SF34">
    <property type="entry name" value="SERINE_THREONINE-PROTEIN KINASE YBDM-RELATED"/>
    <property type="match status" value="1"/>
</dbReference>
<dbReference type="OrthoDB" id="9762169at2"/>
<dbReference type="InterPro" id="IPR000719">
    <property type="entry name" value="Prot_kinase_dom"/>
</dbReference>
<feature type="domain" description="PASTA" evidence="13">
    <location>
        <begin position="324"/>
        <end position="390"/>
    </location>
</feature>